<dbReference type="SUPFAM" id="SSF51261">
    <property type="entry name" value="Duplicated hybrid motif"/>
    <property type="match status" value="2"/>
</dbReference>
<feature type="compositionally biased region" description="Low complexity" evidence="1">
    <location>
        <begin position="225"/>
        <end position="242"/>
    </location>
</feature>
<dbReference type="PANTHER" id="PTHR21666:SF270">
    <property type="entry name" value="MUREIN HYDROLASE ACTIVATOR ENVC"/>
    <property type="match status" value="1"/>
</dbReference>
<proteinExistence type="predicted"/>
<dbReference type="PANTHER" id="PTHR21666">
    <property type="entry name" value="PEPTIDASE-RELATED"/>
    <property type="match status" value="1"/>
</dbReference>
<dbReference type="Gene3D" id="1.10.530.10">
    <property type="match status" value="1"/>
</dbReference>
<evidence type="ECO:0000313" key="3">
    <source>
        <dbReference type="EMBL" id="MDW8547719.1"/>
    </source>
</evidence>
<dbReference type="Proteomes" id="UP001204439">
    <property type="component" value="Unassembled WGS sequence"/>
</dbReference>
<gene>
    <name evidence="3" type="ORF">NG800_002275</name>
</gene>
<dbReference type="Pfam" id="PF01551">
    <property type="entry name" value="Peptidase_M23"/>
    <property type="match status" value="1"/>
</dbReference>
<dbReference type="SUPFAM" id="SSF53955">
    <property type="entry name" value="Lysozyme-like"/>
    <property type="match status" value="1"/>
</dbReference>
<keyword evidence="4" id="KW-1185">Reference proteome</keyword>
<feature type="region of interest" description="Disordered" evidence="1">
    <location>
        <begin position="220"/>
        <end position="242"/>
    </location>
</feature>
<accession>A0ABU4JDJ6</accession>
<dbReference type="InterPro" id="IPR023346">
    <property type="entry name" value="Lysozyme-like_dom_sf"/>
</dbReference>
<evidence type="ECO:0000313" key="4">
    <source>
        <dbReference type="Proteomes" id="UP001204439"/>
    </source>
</evidence>
<evidence type="ECO:0000256" key="1">
    <source>
        <dbReference type="SAM" id="MobiDB-lite"/>
    </source>
</evidence>
<dbReference type="InterPro" id="IPR050570">
    <property type="entry name" value="Cell_wall_metabolism_enzyme"/>
</dbReference>
<name>A0ABU4JDJ6_9FLAO</name>
<protein>
    <submittedName>
        <fullName evidence="3">Peptidoglycan DD-metalloendopeptidase family protein</fullName>
    </submittedName>
</protein>
<dbReference type="CDD" id="cd12797">
    <property type="entry name" value="M23_peptidase"/>
    <property type="match status" value="1"/>
</dbReference>
<organism evidence="3 4">
    <name type="scientific">Epilithonimonas ginsengisoli</name>
    <dbReference type="NCBI Taxonomy" id="1245592"/>
    <lineage>
        <taxon>Bacteria</taxon>
        <taxon>Pseudomonadati</taxon>
        <taxon>Bacteroidota</taxon>
        <taxon>Flavobacteriia</taxon>
        <taxon>Flavobacteriales</taxon>
        <taxon>Weeksellaceae</taxon>
        <taxon>Chryseobacterium group</taxon>
        <taxon>Epilithonimonas</taxon>
    </lineage>
</organism>
<comment type="caution">
    <text evidence="3">The sequence shown here is derived from an EMBL/GenBank/DDBJ whole genome shotgun (WGS) entry which is preliminary data.</text>
</comment>
<feature type="region of interest" description="Disordered" evidence="1">
    <location>
        <begin position="573"/>
        <end position="600"/>
    </location>
</feature>
<dbReference type="RefSeq" id="WP_063968534.1">
    <property type="nucleotide sequence ID" value="NZ_JAMXLT020000002.1"/>
</dbReference>
<feature type="domain" description="M23ase beta-sheet core" evidence="2">
    <location>
        <begin position="684"/>
        <end position="747"/>
    </location>
</feature>
<evidence type="ECO:0000259" key="2">
    <source>
        <dbReference type="Pfam" id="PF01551"/>
    </source>
</evidence>
<dbReference type="EMBL" id="JAMXLT020000002">
    <property type="protein sequence ID" value="MDW8547719.1"/>
    <property type="molecule type" value="Genomic_DNA"/>
</dbReference>
<sequence length="802" mass="90422">MNVIKGNTSPKAEEKNFYEISSMFEFGTSLFAKQPVEKYIWTLFKKDKTLGWKQVSNNIKYGEKVPYIFGEKVVGIPYKIEVHKEGKNLMNVTEKKLIANLIVTPRSFKEPVIGRVILLNRGNANINKAKFNESLSAEARTANLFGKEITFYLWEEGASESEKYKKPKTARVDKNGIAKVQFSLMDYATQPTLVSFFTRNSNATKKFFVTAQYENKTISNKESVEVSNSSTPTTTTPKTTTQPESTVYSIIQNTTDVVADGLGKIGDFIVDQVKSTTQVNPQPSGQKQEDRECPRCKKVTIEELQKIFTAVKNPSDLEEIVKHFNNGAKYFGIDTCLKKAHFFAQVLKETGSSLTIKSPESMNYSTDALKNGYWYSEGTNWVKGNLNTKKGGYFANGSKKKSCNLSYFRSNPDVAEKYGRKDLNSYRDKGVQAANEDMLANYAYSNKYGNGSVESGDGSKYRGKGLIQLTWKENYEKVNNEIKHFDPSVDIVSSPKDILTDKKYAVYSAMGFWKWKKISDVIKKDKSPEIVDKVTYLINKEDDEESKKKRKSNFQNITSKVFRIDECEPGVVQPKTTKPSGKWHNPVDNPRRTKYNSSGNIKPVNGAYGDVRDSYTKYHSGLDLFALPYIKDEFEGTPVYACLDGDVVESTPGNSAGQTIRIKIENVKDLLEQEKKVNYQLEFTKGEEKGIDIKETDDVYLIYMHLSKRVVQSGKVTAGTLIGYSGVSGSIASNIPSPHLHLEIATVQNAYGTKKAKRTNPARFIKLNSYDTKDQDDAVNYKYKQDGTKTKWNPQKADQRGL</sequence>
<dbReference type="InterPro" id="IPR011055">
    <property type="entry name" value="Dup_hybrid_motif"/>
</dbReference>
<reference evidence="3 4" key="1">
    <citation type="submission" date="2023-11" db="EMBL/GenBank/DDBJ databases">
        <title>First isolation, identification, and characterization of non-pathogenic Epilithonimonas ginsengisoli isolated from diseased farmed rainbow trout (Oncorhynchus mykiss) in Chile.</title>
        <authorList>
            <person name="Miranda C.D."/>
            <person name="Irgang R."/>
            <person name="Concha C."/>
            <person name="Rojas R."/>
            <person name="Avendano R."/>
        </authorList>
    </citation>
    <scope>NUCLEOTIDE SEQUENCE [LARGE SCALE GENOMIC DNA]</scope>
    <source>
        <strain evidence="3 4">FP99</strain>
    </source>
</reference>
<dbReference type="Gene3D" id="2.70.70.10">
    <property type="entry name" value="Glucose Permease (Domain IIA)"/>
    <property type="match status" value="1"/>
</dbReference>
<dbReference type="InterPro" id="IPR016047">
    <property type="entry name" value="M23ase_b-sheet_dom"/>
</dbReference>